<gene>
    <name evidence="2" type="ORF">H8E41_14310</name>
</gene>
<dbReference type="Proteomes" id="UP000614424">
    <property type="component" value="Unassembled WGS sequence"/>
</dbReference>
<proteinExistence type="predicted"/>
<accession>A0A8J6NFE7</accession>
<protein>
    <submittedName>
        <fullName evidence="2">Transmembrane anchor protein</fullName>
    </submittedName>
</protein>
<keyword evidence="1 2" id="KW-0812">Transmembrane</keyword>
<keyword evidence="1" id="KW-0472">Membrane</keyword>
<comment type="caution">
    <text evidence="2">The sequence shown here is derived from an EMBL/GenBank/DDBJ whole genome shotgun (WGS) entry which is preliminary data.</text>
</comment>
<name>A0A8J6NFE7_9BACT</name>
<organism evidence="2 3">
    <name type="scientific">Candidatus Desulfobia pelagia</name>
    <dbReference type="NCBI Taxonomy" id="2841692"/>
    <lineage>
        <taxon>Bacteria</taxon>
        <taxon>Pseudomonadati</taxon>
        <taxon>Thermodesulfobacteriota</taxon>
        <taxon>Desulfobulbia</taxon>
        <taxon>Desulfobulbales</taxon>
        <taxon>Desulfobulbaceae</taxon>
        <taxon>Candidatus Desulfobia</taxon>
    </lineage>
</organism>
<reference evidence="2 3" key="1">
    <citation type="submission" date="2020-08" db="EMBL/GenBank/DDBJ databases">
        <title>Bridging the membrane lipid divide: bacteria of the FCB group superphylum have the potential to synthesize archaeal ether lipids.</title>
        <authorList>
            <person name="Villanueva L."/>
            <person name="Von Meijenfeldt F.A.B."/>
            <person name="Westbye A.B."/>
            <person name="Yadav S."/>
            <person name="Hopmans E.C."/>
            <person name="Dutilh B.E."/>
            <person name="Sinninghe Damste J.S."/>
        </authorList>
    </citation>
    <scope>NUCLEOTIDE SEQUENCE [LARGE SCALE GENOMIC DNA]</scope>
    <source>
        <strain evidence="2">NIOZ-UU47</strain>
    </source>
</reference>
<dbReference type="AlphaFoldDB" id="A0A8J6NFE7"/>
<sequence>MNNNHRPSDSELPSVAKLIKSTVIAITLAAIILVTVVLPSEYGIDPTGIGNQLGLSKMGEIKVSLAQEAEANTATVESKKTANDNSAELVSASVEKTAITQQSSSVRNDKITISLFPNQGKEVKLKMNKGEQVKYVWWTDQGRANFDVHADSIKHQIDYHGYEKGSTDRKEGDLEAAFDGKHGWFWRNRTSKTMTITLEVEGAYSEINEV</sequence>
<evidence type="ECO:0000256" key="1">
    <source>
        <dbReference type="SAM" id="Phobius"/>
    </source>
</evidence>
<keyword evidence="1" id="KW-1133">Transmembrane helix</keyword>
<feature type="transmembrane region" description="Helical" evidence="1">
    <location>
        <begin position="21"/>
        <end position="38"/>
    </location>
</feature>
<evidence type="ECO:0000313" key="2">
    <source>
        <dbReference type="EMBL" id="MBC8319064.1"/>
    </source>
</evidence>
<evidence type="ECO:0000313" key="3">
    <source>
        <dbReference type="Proteomes" id="UP000614424"/>
    </source>
</evidence>
<dbReference type="EMBL" id="JACNJZ010000221">
    <property type="protein sequence ID" value="MBC8319064.1"/>
    <property type="molecule type" value="Genomic_DNA"/>
</dbReference>